<dbReference type="EMBL" id="LSGP01000012">
    <property type="protein sequence ID" value="KYZ77672.1"/>
    <property type="molecule type" value="Genomic_DNA"/>
</dbReference>
<dbReference type="Proteomes" id="UP000076268">
    <property type="component" value="Unassembled WGS sequence"/>
</dbReference>
<proteinExistence type="predicted"/>
<dbReference type="STRING" id="1794912.AXX12_18240"/>
<dbReference type="PROSITE" id="PS51379">
    <property type="entry name" value="4FE4S_FER_2"/>
    <property type="match status" value="1"/>
</dbReference>
<gene>
    <name evidence="5" type="ORF">AXX12_18240</name>
</gene>
<dbReference type="OrthoDB" id="9784571at2"/>
<protein>
    <submittedName>
        <fullName evidence="5">4Fe-4S ferredoxin</fullName>
    </submittedName>
</protein>
<comment type="caution">
    <text evidence="5">The sequence shown here is derived from an EMBL/GenBank/DDBJ whole genome shotgun (WGS) entry which is preliminary data.</text>
</comment>
<dbReference type="PROSITE" id="PS00198">
    <property type="entry name" value="4FE4S_FER_1"/>
    <property type="match status" value="1"/>
</dbReference>
<keyword evidence="2" id="KW-0408">Iron</keyword>
<evidence type="ECO:0000256" key="1">
    <source>
        <dbReference type="ARBA" id="ARBA00022723"/>
    </source>
</evidence>
<dbReference type="AlphaFoldDB" id="A0A154BUS2"/>
<feature type="domain" description="4Fe-4S ferredoxin-type" evidence="4">
    <location>
        <begin position="187"/>
        <end position="217"/>
    </location>
</feature>
<evidence type="ECO:0000256" key="2">
    <source>
        <dbReference type="ARBA" id="ARBA00023004"/>
    </source>
</evidence>
<evidence type="ECO:0000313" key="5">
    <source>
        <dbReference type="EMBL" id="KYZ77672.1"/>
    </source>
</evidence>
<dbReference type="InterPro" id="IPR017900">
    <property type="entry name" value="4Fe4S_Fe_S_CS"/>
</dbReference>
<evidence type="ECO:0000256" key="3">
    <source>
        <dbReference type="ARBA" id="ARBA00023014"/>
    </source>
</evidence>
<dbReference type="PANTHER" id="PTHR42827">
    <property type="entry name" value="IRON-SULFUR CLUSTER-BINDING PROTEIN-RELATED"/>
    <property type="match status" value="1"/>
</dbReference>
<keyword evidence="6" id="KW-1185">Reference proteome</keyword>
<dbReference type="SUPFAM" id="SSF46548">
    <property type="entry name" value="alpha-helical ferredoxin"/>
    <property type="match status" value="1"/>
</dbReference>
<organism evidence="5 6">
    <name type="scientific">Anaerosporomusa subterranea</name>
    <dbReference type="NCBI Taxonomy" id="1794912"/>
    <lineage>
        <taxon>Bacteria</taxon>
        <taxon>Bacillati</taxon>
        <taxon>Bacillota</taxon>
        <taxon>Negativicutes</taxon>
        <taxon>Acetonemataceae</taxon>
        <taxon>Anaerosporomusa</taxon>
    </lineage>
</organism>
<keyword evidence="1" id="KW-0479">Metal-binding</keyword>
<dbReference type="GO" id="GO:0051536">
    <property type="term" value="F:iron-sulfur cluster binding"/>
    <property type="evidence" value="ECO:0007669"/>
    <property type="project" value="UniProtKB-KW"/>
</dbReference>
<dbReference type="InterPro" id="IPR017896">
    <property type="entry name" value="4Fe4S_Fe-S-bd"/>
</dbReference>
<reference evidence="5 6" key="1">
    <citation type="submission" date="2016-02" db="EMBL/GenBank/DDBJ databases">
        <title>Anaerosporomusa subterraneum gen. nov., sp. nov., a spore-forming obligate anaerobe isolated from saprolite.</title>
        <authorList>
            <person name="Choi J.K."/>
            <person name="Shah M."/>
            <person name="Yee N."/>
        </authorList>
    </citation>
    <scope>NUCLEOTIDE SEQUENCE [LARGE SCALE GENOMIC DNA]</scope>
    <source>
        <strain evidence="5 6">RU4</strain>
    </source>
</reference>
<name>A0A154BUS2_ANASB</name>
<dbReference type="PANTHER" id="PTHR42827:SF1">
    <property type="entry name" value="IRON-SULFUR CLUSTER-BINDING PROTEIN"/>
    <property type="match status" value="1"/>
</dbReference>
<evidence type="ECO:0000313" key="6">
    <source>
        <dbReference type="Proteomes" id="UP000076268"/>
    </source>
</evidence>
<sequence length="258" mass="28526">MNYNDVSELIQQFILTSPLNTVNELGELQIYEAPLVAVAAADDELFERLKAEEAVGPQHMLPSEWLPGAKAVIAYFLPFSERVRQANHKQGVAATEWLYGRIEGEQLSVVLRQHLLAALQAAGCQAMAPSLDQRFAVTQRRSNWSERHVAFVAGLGTFSLSRSMITQKGSAGRFGSVIVDLPLEPTPRPYHEIDEYCTKCGACILRCPPLAITEAGKDNAVCSDYLDRVLARFRPRYGCGKCQTGVPCEHQIPVRPRG</sequence>
<keyword evidence="3" id="KW-0411">Iron-sulfur</keyword>
<evidence type="ECO:0000259" key="4">
    <source>
        <dbReference type="PROSITE" id="PS51379"/>
    </source>
</evidence>
<dbReference type="RefSeq" id="WP_066238212.1">
    <property type="nucleotide sequence ID" value="NZ_LSGP01000012.1"/>
</dbReference>
<dbReference type="GO" id="GO:0046872">
    <property type="term" value="F:metal ion binding"/>
    <property type="evidence" value="ECO:0007669"/>
    <property type="project" value="UniProtKB-KW"/>
</dbReference>
<accession>A0A154BUS2</accession>